<evidence type="ECO:0000313" key="2">
    <source>
        <dbReference type="EMBL" id="QCD90404.1"/>
    </source>
</evidence>
<dbReference type="AlphaFoldDB" id="A0A4D6LQY2"/>
<feature type="compositionally biased region" description="Basic and acidic residues" evidence="1">
    <location>
        <begin position="49"/>
        <end position="63"/>
    </location>
</feature>
<protein>
    <submittedName>
        <fullName evidence="2">Uncharacterized protein</fullName>
    </submittedName>
</protein>
<name>A0A4D6LQY2_VIGUN</name>
<evidence type="ECO:0000313" key="3">
    <source>
        <dbReference type="EMBL" id="QCD90405.1"/>
    </source>
</evidence>
<keyword evidence="4" id="KW-1185">Reference proteome</keyword>
<gene>
    <name evidence="2" type="ORF">DEO72_LG4g1359</name>
    <name evidence="3" type="ORF">DEO72_LG4g1360</name>
</gene>
<evidence type="ECO:0000313" key="4">
    <source>
        <dbReference type="Proteomes" id="UP000501690"/>
    </source>
</evidence>
<feature type="region of interest" description="Disordered" evidence="1">
    <location>
        <begin position="21"/>
        <end position="63"/>
    </location>
</feature>
<dbReference type="Proteomes" id="UP000501690">
    <property type="component" value="Linkage Group LG4"/>
</dbReference>
<sequence length="63" mass="7368">MVVGLMEVQVAWREIEQQREMDKEMEATKTHGRRQQLVGDSIETGGGRGRRDVRAERIREEDK</sequence>
<dbReference type="EMBL" id="CP039348">
    <property type="protein sequence ID" value="QCD90404.1"/>
    <property type="molecule type" value="Genomic_DNA"/>
</dbReference>
<accession>A0A4D6LQY2</accession>
<reference evidence="2 4" key="1">
    <citation type="submission" date="2019-04" db="EMBL/GenBank/DDBJ databases">
        <title>An improved genome assembly and genetic linkage map for asparagus bean, Vigna unguiculata ssp. sesquipedialis.</title>
        <authorList>
            <person name="Xia Q."/>
            <person name="Zhang R."/>
            <person name="Dong Y."/>
        </authorList>
    </citation>
    <scope>NUCLEOTIDE SEQUENCE [LARGE SCALE GENOMIC DNA]</scope>
    <source>
        <tissue evidence="2">Leaf</tissue>
    </source>
</reference>
<proteinExistence type="predicted"/>
<organism evidence="2 4">
    <name type="scientific">Vigna unguiculata</name>
    <name type="common">Cowpea</name>
    <dbReference type="NCBI Taxonomy" id="3917"/>
    <lineage>
        <taxon>Eukaryota</taxon>
        <taxon>Viridiplantae</taxon>
        <taxon>Streptophyta</taxon>
        <taxon>Embryophyta</taxon>
        <taxon>Tracheophyta</taxon>
        <taxon>Spermatophyta</taxon>
        <taxon>Magnoliopsida</taxon>
        <taxon>eudicotyledons</taxon>
        <taxon>Gunneridae</taxon>
        <taxon>Pentapetalae</taxon>
        <taxon>rosids</taxon>
        <taxon>fabids</taxon>
        <taxon>Fabales</taxon>
        <taxon>Fabaceae</taxon>
        <taxon>Papilionoideae</taxon>
        <taxon>50 kb inversion clade</taxon>
        <taxon>NPAAA clade</taxon>
        <taxon>indigoferoid/millettioid clade</taxon>
        <taxon>Phaseoleae</taxon>
        <taxon>Vigna</taxon>
    </lineage>
</organism>
<evidence type="ECO:0000256" key="1">
    <source>
        <dbReference type="SAM" id="MobiDB-lite"/>
    </source>
</evidence>
<dbReference type="EMBL" id="CP039348">
    <property type="protein sequence ID" value="QCD90405.1"/>
    <property type="molecule type" value="Genomic_DNA"/>
</dbReference>